<keyword evidence="4" id="KW-0479">Metal-binding</keyword>
<evidence type="ECO:0000259" key="15">
    <source>
        <dbReference type="PROSITE" id="PS51083"/>
    </source>
</evidence>
<dbReference type="GO" id="GO:0008270">
    <property type="term" value="F:zinc ion binding"/>
    <property type="evidence" value="ECO:0007669"/>
    <property type="project" value="UniProtKB-UniRule"/>
</dbReference>
<dbReference type="Pfam" id="PF25790">
    <property type="entry name" value="BCD1"/>
    <property type="match status" value="1"/>
</dbReference>
<feature type="domain" description="HIT-type" evidence="15">
    <location>
        <begin position="12"/>
        <end position="46"/>
    </location>
</feature>
<dbReference type="PROSITE" id="PS51083">
    <property type="entry name" value="ZF_HIT"/>
    <property type="match status" value="1"/>
</dbReference>
<evidence type="ECO:0000256" key="8">
    <source>
        <dbReference type="ARBA" id="ARBA00049598"/>
    </source>
</evidence>
<keyword evidence="5 13" id="KW-0863">Zinc-finger</keyword>
<dbReference type="GO" id="GO:0005634">
    <property type="term" value="C:nucleus"/>
    <property type="evidence" value="ECO:0007669"/>
    <property type="project" value="TreeGrafter"/>
</dbReference>
<evidence type="ECO:0000313" key="16">
    <source>
        <dbReference type="EMBL" id="KAE8356796.1"/>
    </source>
</evidence>
<dbReference type="Gene3D" id="3.30.60.190">
    <property type="match status" value="1"/>
</dbReference>
<keyword evidence="1" id="KW-1017">Isopeptide bond</keyword>
<evidence type="ECO:0000256" key="9">
    <source>
        <dbReference type="ARBA" id="ARBA00049654"/>
    </source>
</evidence>
<evidence type="ECO:0000313" key="17">
    <source>
        <dbReference type="Proteomes" id="UP000327118"/>
    </source>
</evidence>
<reference evidence="17" key="1">
    <citation type="submission" date="2019-04" db="EMBL/GenBank/DDBJ databases">
        <title>Friends and foes A comparative genomics studyof 23 Aspergillus species from section Flavi.</title>
        <authorList>
            <consortium name="DOE Joint Genome Institute"/>
            <person name="Kjaerbolling I."/>
            <person name="Vesth T."/>
            <person name="Frisvad J.C."/>
            <person name="Nybo J.L."/>
            <person name="Theobald S."/>
            <person name="Kildgaard S."/>
            <person name="Isbrandt T."/>
            <person name="Kuo A."/>
            <person name="Sato A."/>
            <person name="Lyhne E.K."/>
            <person name="Kogle M.E."/>
            <person name="Wiebenga A."/>
            <person name="Kun R.S."/>
            <person name="Lubbers R.J."/>
            <person name="Makela M.R."/>
            <person name="Barry K."/>
            <person name="Chovatia M."/>
            <person name="Clum A."/>
            <person name="Daum C."/>
            <person name="Haridas S."/>
            <person name="He G."/>
            <person name="LaButti K."/>
            <person name="Lipzen A."/>
            <person name="Mondo S."/>
            <person name="Riley R."/>
            <person name="Salamov A."/>
            <person name="Simmons B.A."/>
            <person name="Magnuson J.K."/>
            <person name="Henrissat B."/>
            <person name="Mortensen U.H."/>
            <person name="Larsen T.O."/>
            <person name="Devries R.P."/>
            <person name="Grigoriev I.V."/>
            <person name="Machida M."/>
            <person name="Baker S.E."/>
            <person name="Andersen M.R."/>
        </authorList>
    </citation>
    <scope>NUCLEOTIDE SEQUENCE [LARGE SCALE GENOMIC DNA]</scope>
    <source>
        <strain evidence="17">CBS 553.77</strain>
    </source>
</reference>
<sequence>MSNETPLLSDLCTICHIQPPKYRCPRCSTRTCSLPCSRRHKLWSQCTGVRDPAAYLKRNELATESAFDRDFNFITGIERRLERAERDAENRGISVQPGVSGRGVDLKVVGLDGDGDVTTGTEREHGRKRRRVDGGRGAFVRGEVGFLRGVEEAGVTVLRAPRGMSRNKANASRWLAKNKCLNWTVEWIAADGERRNRLCLESLTLTEVYNRSFPLPKEEREQRKKEERQEEEKSRSEEQLQVNSSEQLPDTHDPTLSTSATPHEAVPTNPQSEAQPDNTSELPREQPSTQPADEITSHRDLFFYLHRPRTSTKQPVLVPLAPSTTLTSALRGRTVLEFPTIYVLPDSPETLSAPDDDPKFLLEKDYLRTQPQGDPESGETSETDNEPAPGSVDISNLDEKRVLEVLKKDLFEPASATGQ</sequence>
<evidence type="ECO:0000256" key="6">
    <source>
        <dbReference type="ARBA" id="ARBA00022833"/>
    </source>
</evidence>
<dbReference type="OrthoDB" id="272357at2759"/>
<feature type="compositionally biased region" description="Basic and acidic residues" evidence="14">
    <location>
        <begin position="356"/>
        <end position="367"/>
    </location>
</feature>
<dbReference type="GO" id="GO:0000492">
    <property type="term" value="P:box C/D snoRNP assembly"/>
    <property type="evidence" value="ECO:0007669"/>
    <property type="project" value="TreeGrafter"/>
</dbReference>
<keyword evidence="3" id="KW-0597">Phosphoprotein</keyword>
<evidence type="ECO:0000256" key="14">
    <source>
        <dbReference type="SAM" id="MobiDB-lite"/>
    </source>
</evidence>
<name>A0A5N6ZIM4_9EURO</name>
<organism evidence="16 17">
    <name type="scientific">Aspergillus coremiiformis</name>
    <dbReference type="NCBI Taxonomy" id="138285"/>
    <lineage>
        <taxon>Eukaryota</taxon>
        <taxon>Fungi</taxon>
        <taxon>Dikarya</taxon>
        <taxon>Ascomycota</taxon>
        <taxon>Pezizomycotina</taxon>
        <taxon>Eurotiomycetes</taxon>
        <taxon>Eurotiomycetidae</taxon>
        <taxon>Eurotiales</taxon>
        <taxon>Aspergillaceae</taxon>
        <taxon>Aspergillus</taxon>
        <taxon>Aspergillus subgen. Circumdati</taxon>
    </lineage>
</organism>
<dbReference type="FunFam" id="3.30.60.190:FF:000001">
    <property type="entry name" value="box C/D snoRNA protein 1"/>
    <property type="match status" value="1"/>
</dbReference>
<evidence type="ECO:0000256" key="2">
    <source>
        <dbReference type="ARBA" id="ARBA00022517"/>
    </source>
</evidence>
<dbReference type="CDD" id="cd23023">
    <property type="entry name" value="zf-HIT_BCD1"/>
    <property type="match status" value="1"/>
</dbReference>
<keyword evidence="7" id="KW-0832">Ubl conjugation</keyword>
<gene>
    <name evidence="16" type="ORF">BDV28DRAFT_65634</name>
</gene>
<dbReference type="InterPro" id="IPR007529">
    <property type="entry name" value="Znf_HIT"/>
</dbReference>
<dbReference type="GO" id="GO:0070761">
    <property type="term" value="C:pre-snoRNP complex"/>
    <property type="evidence" value="ECO:0007669"/>
    <property type="project" value="TreeGrafter"/>
</dbReference>
<dbReference type="GO" id="GO:0000463">
    <property type="term" value="P:maturation of LSU-rRNA from tricistronic rRNA transcript (SSU-rRNA, 5.8S rRNA, LSU-rRNA)"/>
    <property type="evidence" value="ECO:0007669"/>
    <property type="project" value="TreeGrafter"/>
</dbReference>
<dbReference type="InterPro" id="IPR057721">
    <property type="entry name" value="BCD1_alpha/beta"/>
</dbReference>
<comment type="function">
    <text evidence="8">Required for box C/D snoRNAs accumulation involved in snoRNA processing, snoRNA transport to the nucleolus and ribosome biogenesis.</text>
</comment>
<dbReference type="Proteomes" id="UP000327118">
    <property type="component" value="Unassembled WGS sequence"/>
</dbReference>
<protein>
    <recommendedName>
        <fullName evidence="11">Box C/D snoRNA protein 1</fullName>
    </recommendedName>
    <alternativeName>
        <fullName evidence="12">Zinc finger HIT domain-containing protein 6</fullName>
    </alternativeName>
</protein>
<keyword evidence="2" id="KW-0690">Ribosome biogenesis</keyword>
<feature type="region of interest" description="Disordered" evidence="14">
    <location>
        <begin position="216"/>
        <end position="297"/>
    </location>
</feature>
<feature type="compositionally biased region" description="Acidic residues" evidence="14">
    <location>
        <begin position="376"/>
        <end position="385"/>
    </location>
</feature>
<evidence type="ECO:0000256" key="10">
    <source>
        <dbReference type="ARBA" id="ARBA00061949"/>
    </source>
</evidence>
<evidence type="ECO:0000256" key="13">
    <source>
        <dbReference type="PROSITE-ProRule" id="PRU00453"/>
    </source>
</evidence>
<dbReference type="Pfam" id="PF04438">
    <property type="entry name" value="zf-HIT"/>
    <property type="match status" value="1"/>
</dbReference>
<evidence type="ECO:0000256" key="1">
    <source>
        <dbReference type="ARBA" id="ARBA00022499"/>
    </source>
</evidence>
<feature type="region of interest" description="Disordered" evidence="14">
    <location>
        <begin position="347"/>
        <end position="398"/>
    </location>
</feature>
<evidence type="ECO:0000256" key="3">
    <source>
        <dbReference type="ARBA" id="ARBA00022553"/>
    </source>
</evidence>
<keyword evidence="6" id="KW-0862">Zinc</keyword>
<comment type="subunit">
    <text evidence="10">Interacts with FBL, SNU13, NOP58, NUFIP1, RUVBL1, RUVBL2 and TAF9. Interacts (via HIT-type zinc finger) with the RUVBL1/RUVBL2 complex in the presence of ADP.</text>
</comment>
<accession>A0A5N6ZIM4</accession>
<comment type="similarity">
    <text evidence="9">Belongs to the BCD1 family.</text>
</comment>
<evidence type="ECO:0000256" key="12">
    <source>
        <dbReference type="ARBA" id="ARBA00077531"/>
    </source>
</evidence>
<dbReference type="InterPro" id="IPR051639">
    <property type="entry name" value="BCD1"/>
</dbReference>
<evidence type="ECO:0000256" key="4">
    <source>
        <dbReference type="ARBA" id="ARBA00022723"/>
    </source>
</evidence>
<dbReference type="EMBL" id="ML739035">
    <property type="protein sequence ID" value="KAE8356796.1"/>
    <property type="molecule type" value="Genomic_DNA"/>
</dbReference>
<evidence type="ECO:0000256" key="7">
    <source>
        <dbReference type="ARBA" id="ARBA00022843"/>
    </source>
</evidence>
<keyword evidence="17" id="KW-1185">Reference proteome</keyword>
<dbReference type="SUPFAM" id="SSF144232">
    <property type="entry name" value="HIT/MYND zinc finger-like"/>
    <property type="match status" value="1"/>
</dbReference>
<feature type="compositionally biased region" description="Basic and acidic residues" evidence="14">
    <location>
        <begin position="216"/>
        <end position="238"/>
    </location>
</feature>
<dbReference type="GO" id="GO:0048254">
    <property type="term" value="P:snoRNA localization"/>
    <property type="evidence" value="ECO:0007669"/>
    <property type="project" value="TreeGrafter"/>
</dbReference>
<evidence type="ECO:0000256" key="11">
    <source>
        <dbReference type="ARBA" id="ARBA00068630"/>
    </source>
</evidence>
<feature type="compositionally biased region" description="Polar residues" evidence="14">
    <location>
        <begin position="268"/>
        <end position="291"/>
    </location>
</feature>
<evidence type="ECO:0000256" key="5">
    <source>
        <dbReference type="ARBA" id="ARBA00022771"/>
    </source>
</evidence>
<proteinExistence type="inferred from homology"/>
<dbReference type="PANTHER" id="PTHR13483:SF11">
    <property type="entry name" value="ZINC FINGER HIT DOMAIN-CONTAINING PROTEIN 3"/>
    <property type="match status" value="1"/>
</dbReference>
<dbReference type="PANTHER" id="PTHR13483">
    <property type="entry name" value="BOX C_D SNORNA PROTEIN 1-RELATED"/>
    <property type="match status" value="1"/>
</dbReference>
<feature type="compositionally biased region" description="Polar residues" evidence="14">
    <location>
        <begin position="240"/>
        <end position="261"/>
    </location>
</feature>
<dbReference type="AlphaFoldDB" id="A0A5N6ZIM4"/>